<comment type="caution">
    <text evidence="8">The sequence shown here is derived from an EMBL/GenBank/DDBJ whole genome shotgun (WGS) entry which is preliminary data.</text>
</comment>
<dbReference type="InterPro" id="IPR001041">
    <property type="entry name" value="2Fe-2S_ferredoxin-type"/>
</dbReference>
<keyword evidence="5" id="KW-0411">Iron-sulfur</keyword>
<dbReference type="PROSITE" id="PS51085">
    <property type="entry name" value="2FE2S_FER_2"/>
    <property type="match status" value="1"/>
</dbReference>
<accession>A0ABT8ZGL1</accession>
<evidence type="ECO:0000256" key="2">
    <source>
        <dbReference type="ARBA" id="ARBA00022714"/>
    </source>
</evidence>
<evidence type="ECO:0000313" key="9">
    <source>
        <dbReference type="Proteomes" id="UP001176471"/>
    </source>
</evidence>
<dbReference type="InterPro" id="IPR001055">
    <property type="entry name" value="Adrenodoxin-like"/>
</dbReference>
<keyword evidence="9" id="KW-1185">Reference proteome</keyword>
<evidence type="ECO:0000256" key="4">
    <source>
        <dbReference type="ARBA" id="ARBA00023004"/>
    </source>
</evidence>
<dbReference type="RefSeq" id="WP_304534018.1">
    <property type="nucleotide sequence ID" value="NZ_JAUQOM010000001.1"/>
</dbReference>
<dbReference type="Gene3D" id="3.10.20.30">
    <property type="match status" value="1"/>
</dbReference>
<evidence type="ECO:0000256" key="3">
    <source>
        <dbReference type="ARBA" id="ARBA00022723"/>
    </source>
</evidence>
<protein>
    <submittedName>
        <fullName evidence="8">2Fe-2S iron-sulfur cluster-binding protein</fullName>
    </submittedName>
</protein>
<evidence type="ECO:0000256" key="6">
    <source>
        <dbReference type="ARBA" id="ARBA00034078"/>
    </source>
</evidence>
<dbReference type="InterPro" id="IPR012675">
    <property type="entry name" value="Beta-grasp_dom_sf"/>
</dbReference>
<comment type="cofactor">
    <cofactor evidence="6">
        <name>[2Fe-2S] cluster</name>
        <dbReference type="ChEBI" id="CHEBI:190135"/>
    </cofactor>
</comment>
<comment type="similarity">
    <text evidence="1">Belongs to the adrenodoxin/putidaredoxin family.</text>
</comment>
<evidence type="ECO:0000313" key="8">
    <source>
        <dbReference type="EMBL" id="MDO7833463.1"/>
    </source>
</evidence>
<evidence type="ECO:0000259" key="7">
    <source>
        <dbReference type="PROSITE" id="PS51085"/>
    </source>
</evidence>
<dbReference type="SUPFAM" id="SSF54292">
    <property type="entry name" value="2Fe-2S ferredoxin-like"/>
    <property type="match status" value="1"/>
</dbReference>
<gene>
    <name evidence="8" type="ORF">Q4610_00220</name>
</gene>
<name>A0ABT8ZGL1_9SPHN</name>
<evidence type="ECO:0000256" key="1">
    <source>
        <dbReference type="ARBA" id="ARBA00010914"/>
    </source>
</evidence>
<organism evidence="8 9">
    <name type="scientific">Sphingobium cyanobacteriorum</name>
    <dbReference type="NCBI Taxonomy" id="3063954"/>
    <lineage>
        <taxon>Bacteria</taxon>
        <taxon>Pseudomonadati</taxon>
        <taxon>Pseudomonadota</taxon>
        <taxon>Alphaproteobacteria</taxon>
        <taxon>Sphingomonadales</taxon>
        <taxon>Sphingomonadaceae</taxon>
        <taxon>Sphingobium</taxon>
    </lineage>
</organism>
<keyword evidence="3" id="KW-0479">Metal-binding</keyword>
<dbReference type="InterPro" id="IPR036010">
    <property type="entry name" value="2Fe-2S_ferredoxin-like_sf"/>
</dbReference>
<dbReference type="PRINTS" id="PR00355">
    <property type="entry name" value="ADRENODOXIN"/>
</dbReference>
<dbReference type="Proteomes" id="UP001176471">
    <property type="component" value="Unassembled WGS sequence"/>
</dbReference>
<reference evidence="8" key="1">
    <citation type="submission" date="2023-07" db="EMBL/GenBank/DDBJ databases">
        <title>Bacterial whole genome sequence for Sphingobium sp. HBC34.</title>
        <authorList>
            <person name="Le V."/>
            <person name="Ko S.-R."/>
            <person name="Ahn C.-Y."/>
            <person name="Oh H.-M."/>
        </authorList>
    </citation>
    <scope>NUCLEOTIDE SEQUENCE</scope>
    <source>
        <strain evidence="8">HBC34</strain>
    </source>
</reference>
<feature type="domain" description="2Fe-2S ferredoxin-type" evidence="7">
    <location>
        <begin position="2"/>
        <end position="105"/>
    </location>
</feature>
<proteinExistence type="inferred from homology"/>
<dbReference type="EMBL" id="JAUQOM010000001">
    <property type="protein sequence ID" value="MDO7833463.1"/>
    <property type="molecule type" value="Genomic_DNA"/>
</dbReference>
<keyword evidence="4" id="KW-0408">Iron</keyword>
<evidence type="ECO:0000256" key="5">
    <source>
        <dbReference type="ARBA" id="ARBA00023014"/>
    </source>
</evidence>
<dbReference type="PANTHER" id="PTHR23426">
    <property type="entry name" value="FERREDOXIN/ADRENODOXIN"/>
    <property type="match status" value="1"/>
</dbReference>
<sequence length="106" mass="11395">MPRLVFVEHDGTVLEVDAREGESVMRAAQAAGVAGILGECGGCMSCLTCHCYVAPADMDKMPPPQAMERELLSAIVDVRENSRLSCQIVATADLEGARFDLPEWQG</sequence>
<dbReference type="PANTHER" id="PTHR23426:SF65">
    <property type="entry name" value="FERREDOXIN-2, MITOCHONDRIAL"/>
    <property type="match status" value="1"/>
</dbReference>
<keyword evidence="2" id="KW-0001">2Fe-2S</keyword>